<dbReference type="SUPFAM" id="SSF53335">
    <property type="entry name" value="S-adenosyl-L-methionine-dependent methyltransferases"/>
    <property type="match status" value="1"/>
</dbReference>
<feature type="binding site" evidence="9 10">
    <location>
        <position position="370"/>
    </location>
    <ligand>
        <name>S-adenosyl-L-methionine</name>
        <dbReference type="ChEBI" id="CHEBI:59789"/>
    </ligand>
</feature>
<dbReference type="InterPro" id="IPR030390">
    <property type="entry name" value="MeTrfase_TrmA_AS"/>
</dbReference>
<dbReference type="NCBIfam" id="NF009639">
    <property type="entry name" value="PRK13168.1"/>
    <property type="match status" value="1"/>
</dbReference>
<dbReference type="Gene3D" id="3.40.50.150">
    <property type="entry name" value="Vaccinia Virus protein VP39"/>
    <property type="match status" value="1"/>
</dbReference>
<sequence length="439" mass="48280">MARKGFKQRPPFEIQITDLSHDGRGVGRREGKTVFVSGALPGETVQVEQTGRNRHFDEGRCLEVLVASPDRIEPRCPHFGTCAGCVLQHLAEPRQIAAKHGVLMDNLQRIGHVEPRTVLEPLVDKAWGYRRKGRFSVRYVEKKGKAVVGFRETNPRFVADLSVCHTVIPEIGDRLPELAALVDSLDGKRTLPQIEFIAGEQGVALVFRHLEPLSGEDRERLVAFARATGFAVFLQPGGIESVHALWPEQVDLSFALPDFDLHLAFRPLDFIQVNAGLNDKMIRKAIELLDPQPQDRVLDLFCGLGNFTLPLARRAGTVVGVEGDAGLVARARDNAARNQVGNVEFHAADLAKDLAGEPWMKAGFDKLLLDPPRAGAAEVLAQLPLKGIRRIVYVSCHPGSLARDAGFLVRERGYTLVAAGAMDMFPQTAHVESIALFEK</sequence>
<protein>
    <recommendedName>
        <fullName evidence="9">23S rRNA (uracil(1939)-C(5))-methyltransferase RlmD</fullName>
        <ecNumber evidence="9">2.1.1.190</ecNumber>
    </recommendedName>
    <alternativeName>
        <fullName evidence="9">23S rRNA(m5U1939)-methyltransferase</fullName>
    </alternativeName>
</protein>
<dbReference type="Proteomes" id="UP000029085">
    <property type="component" value="Unassembled WGS sequence"/>
</dbReference>
<evidence type="ECO:0000256" key="2">
    <source>
        <dbReference type="ARBA" id="ARBA00022552"/>
    </source>
</evidence>
<feature type="active site" description="Nucleophile" evidence="9 10">
    <location>
        <position position="396"/>
    </location>
</feature>
<dbReference type="InterPro" id="IPR010280">
    <property type="entry name" value="U5_MeTrfase_fam"/>
</dbReference>
<dbReference type="FunFam" id="2.40.50.140:FF:000097">
    <property type="entry name" value="23S rRNA (uracil(1939)-C(5))-methyltransferase RlmD"/>
    <property type="match status" value="1"/>
</dbReference>
<dbReference type="InterPro" id="IPR012340">
    <property type="entry name" value="NA-bd_OB-fold"/>
</dbReference>
<comment type="catalytic activity">
    <reaction evidence="9">
        <text>uridine(1939) in 23S rRNA + S-adenosyl-L-methionine = 5-methyluridine(1939) in 23S rRNA + S-adenosyl-L-homocysteine + H(+)</text>
        <dbReference type="Rhea" id="RHEA:42908"/>
        <dbReference type="Rhea" id="RHEA-COMP:10278"/>
        <dbReference type="Rhea" id="RHEA-COMP:10279"/>
        <dbReference type="ChEBI" id="CHEBI:15378"/>
        <dbReference type="ChEBI" id="CHEBI:57856"/>
        <dbReference type="ChEBI" id="CHEBI:59789"/>
        <dbReference type="ChEBI" id="CHEBI:65315"/>
        <dbReference type="ChEBI" id="CHEBI:74447"/>
        <dbReference type="EC" id="2.1.1.190"/>
    </reaction>
</comment>
<dbReference type="PANTHER" id="PTHR11061:SF49">
    <property type="entry name" value="23S RRNA (URACIL(1939)-C(5))-METHYLTRANSFERASE RLMD"/>
    <property type="match status" value="1"/>
</dbReference>
<keyword evidence="2 9" id="KW-0698">rRNA processing</keyword>
<feature type="binding site" evidence="9">
    <location>
        <position position="164"/>
    </location>
    <ligand>
        <name>[4Fe-4S] cluster</name>
        <dbReference type="ChEBI" id="CHEBI:49883"/>
    </ligand>
</feature>
<dbReference type="InterPro" id="IPR001566">
    <property type="entry name" value="23S_rRNA_MeTrfase_RlmD"/>
</dbReference>
<evidence type="ECO:0000313" key="13">
    <source>
        <dbReference type="EMBL" id="KFL37600.1"/>
    </source>
</evidence>
<feature type="active site" evidence="11">
    <location>
        <position position="396"/>
    </location>
</feature>
<dbReference type="Gene3D" id="2.40.50.140">
    <property type="entry name" value="Nucleic acid-binding proteins"/>
    <property type="match status" value="1"/>
</dbReference>
<feature type="binding site" evidence="9">
    <location>
        <position position="306"/>
    </location>
    <ligand>
        <name>S-adenosyl-L-methionine</name>
        <dbReference type="ChEBI" id="CHEBI:59789"/>
    </ligand>
</feature>
<dbReference type="PROSITE" id="PS01231">
    <property type="entry name" value="TRMA_2"/>
    <property type="match status" value="1"/>
</dbReference>
<dbReference type="PANTHER" id="PTHR11061">
    <property type="entry name" value="RNA M5U METHYLTRANSFERASE"/>
    <property type="match status" value="1"/>
</dbReference>
<dbReference type="GO" id="GO:0051539">
    <property type="term" value="F:4 iron, 4 sulfur cluster binding"/>
    <property type="evidence" value="ECO:0007669"/>
    <property type="project" value="UniProtKB-KW"/>
</dbReference>
<dbReference type="NCBIfam" id="TIGR00479">
    <property type="entry name" value="rumA"/>
    <property type="match status" value="1"/>
</dbReference>
<dbReference type="CDD" id="cd02440">
    <property type="entry name" value="AdoMet_MTases"/>
    <property type="match status" value="1"/>
</dbReference>
<evidence type="ECO:0000256" key="5">
    <source>
        <dbReference type="ARBA" id="ARBA00022691"/>
    </source>
</evidence>
<dbReference type="Pfam" id="PF01938">
    <property type="entry name" value="TRAM"/>
    <property type="match status" value="1"/>
</dbReference>
<dbReference type="PROSITE" id="PS51687">
    <property type="entry name" value="SAM_MT_RNA_M5U"/>
    <property type="match status" value="1"/>
</dbReference>
<keyword evidence="5 9" id="KW-0949">S-adenosyl-L-methionine</keyword>
<evidence type="ECO:0000256" key="9">
    <source>
        <dbReference type="HAMAP-Rule" id="MF_01010"/>
    </source>
</evidence>
<feature type="domain" description="TRAM" evidence="12">
    <location>
        <begin position="1"/>
        <end position="63"/>
    </location>
</feature>
<dbReference type="GO" id="GO:0070041">
    <property type="term" value="F:rRNA (uridine-C5-)-methyltransferase activity"/>
    <property type="evidence" value="ECO:0007669"/>
    <property type="project" value="UniProtKB-UniRule"/>
</dbReference>
<organism evidence="13 14">
    <name type="scientific">Arenimonas donghaensis DSM 18148 = HO3-R19</name>
    <dbReference type="NCBI Taxonomy" id="1121014"/>
    <lineage>
        <taxon>Bacteria</taxon>
        <taxon>Pseudomonadati</taxon>
        <taxon>Pseudomonadota</taxon>
        <taxon>Gammaproteobacteria</taxon>
        <taxon>Lysobacterales</taxon>
        <taxon>Lysobacteraceae</taxon>
        <taxon>Arenimonas</taxon>
    </lineage>
</organism>
<dbReference type="EC" id="2.1.1.190" evidence="9"/>
<comment type="similarity">
    <text evidence="9">Belongs to the class I-like SAM-binding methyltransferase superfamily. RNA M5U methyltransferase family. RlmD subfamily.</text>
</comment>
<dbReference type="InterPro" id="IPR030391">
    <property type="entry name" value="MeTrfase_TrmA_CS"/>
</dbReference>
<feature type="binding site" evidence="9 10">
    <location>
        <position position="322"/>
    </location>
    <ligand>
        <name>S-adenosyl-L-methionine</name>
        <dbReference type="ChEBI" id="CHEBI:59789"/>
    </ligand>
</feature>
<dbReference type="GO" id="GO:0003723">
    <property type="term" value="F:RNA binding"/>
    <property type="evidence" value="ECO:0007669"/>
    <property type="project" value="InterPro"/>
</dbReference>
<evidence type="ECO:0000256" key="6">
    <source>
        <dbReference type="ARBA" id="ARBA00022723"/>
    </source>
</evidence>
<dbReference type="EMBL" id="AVCJ01000001">
    <property type="protein sequence ID" value="KFL37600.1"/>
    <property type="molecule type" value="Genomic_DNA"/>
</dbReference>
<dbReference type="Gene3D" id="2.40.50.1070">
    <property type="match status" value="1"/>
</dbReference>
<dbReference type="PROSITE" id="PS50926">
    <property type="entry name" value="TRAM"/>
    <property type="match status" value="1"/>
</dbReference>
<feature type="binding site" evidence="9 10">
    <location>
        <position position="272"/>
    </location>
    <ligand>
        <name>S-adenosyl-L-methionine</name>
        <dbReference type="ChEBI" id="CHEBI:59789"/>
    </ligand>
</feature>
<feature type="binding site" evidence="9">
    <location>
        <position position="85"/>
    </location>
    <ligand>
        <name>[4Fe-4S] cluster</name>
        <dbReference type="ChEBI" id="CHEBI:49883"/>
    </ligand>
</feature>
<feature type="binding site" evidence="9">
    <location>
        <position position="349"/>
    </location>
    <ligand>
        <name>S-adenosyl-L-methionine</name>
        <dbReference type="ChEBI" id="CHEBI:59789"/>
    </ligand>
</feature>
<keyword evidence="8 9" id="KW-0411">Iron-sulfur</keyword>
<evidence type="ECO:0000313" key="14">
    <source>
        <dbReference type="Proteomes" id="UP000029085"/>
    </source>
</evidence>
<dbReference type="Pfam" id="PF05958">
    <property type="entry name" value="tRNA_U5-meth_tr"/>
    <property type="match status" value="1"/>
</dbReference>
<evidence type="ECO:0000256" key="4">
    <source>
        <dbReference type="ARBA" id="ARBA00022679"/>
    </source>
</evidence>
<comment type="function">
    <text evidence="9">Catalyzes the formation of 5-methyl-uridine at position 1939 (m5U1939) in 23S rRNA.</text>
</comment>
<evidence type="ECO:0000256" key="8">
    <source>
        <dbReference type="ARBA" id="ARBA00023014"/>
    </source>
</evidence>
<evidence type="ECO:0000256" key="11">
    <source>
        <dbReference type="PROSITE-ProRule" id="PRU10015"/>
    </source>
</evidence>
<keyword evidence="4 9" id="KW-0808">Transferase</keyword>
<dbReference type="PROSITE" id="PS01230">
    <property type="entry name" value="TRMA_1"/>
    <property type="match status" value="1"/>
</dbReference>
<feature type="binding site" evidence="9">
    <location>
        <position position="76"/>
    </location>
    <ligand>
        <name>[4Fe-4S] cluster</name>
        <dbReference type="ChEBI" id="CHEBI:49883"/>
    </ligand>
</feature>
<keyword evidence="6 9" id="KW-0479">Metal-binding</keyword>
<accession>A0A087ML47</accession>
<dbReference type="PATRIC" id="fig|1121014.3.peg.14"/>
<comment type="caution">
    <text evidence="13">The sequence shown here is derived from an EMBL/GenBank/DDBJ whole genome shotgun (WGS) entry which is preliminary data.</text>
</comment>
<feature type="binding site" evidence="9 10">
    <location>
        <position position="301"/>
    </location>
    <ligand>
        <name>S-adenosyl-L-methionine</name>
        <dbReference type="ChEBI" id="CHEBI:59789"/>
    </ligand>
</feature>
<reference evidence="13 14" key="2">
    <citation type="journal article" date="2015" name="Stand. Genomic Sci.">
        <title>High quality draft genomic sequence of Arenimonas donghaensis DSM 18148(T).</title>
        <authorList>
            <person name="Chen F."/>
            <person name="Wang H."/>
            <person name="Cao Y."/>
            <person name="Li X."/>
            <person name="Wang G."/>
        </authorList>
    </citation>
    <scope>NUCLEOTIDE SEQUENCE [LARGE SCALE GENOMIC DNA]</scope>
    <source>
        <strain evidence="13 14">HO3-R19</strain>
    </source>
</reference>
<keyword evidence="14" id="KW-1185">Reference proteome</keyword>
<dbReference type="GO" id="GO:0005506">
    <property type="term" value="F:iron ion binding"/>
    <property type="evidence" value="ECO:0007669"/>
    <property type="project" value="UniProtKB-UniRule"/>
</dbReference>
<dbReference type="InterPro" id="IPR002792">
    <property type="entry name" value="TRAM_dom"/>
</dbReference>
<evidence type="ECO:0000256" key="7">
    <source>
        <dbReference type="ARBA" id="ARBA00023004"/>
    </source>
</evidence>
<evidence type="ECO:0000256" key="1">
    <source>
        <dbReference type="ARBA" id="ARBA00022485"/>
    </source>
</evidence>
<dbReference type="InterPro" id="IPR029063">
    <property type="entry name" value="SAM-dependent_MTases_sf"/>
</dbReference>
<evidence type="ECO:0000256" key="3">
    <source>
        <dbReference type="ARBA" id="ARBA00022603"/>
    </source>
</evidence>
<dbReference type="SUPFAM" id="SSF50249">
    <property type="entry name" value="Nucleic acid-binding proteins"/>
    <property type="match status" value="1"/>
</dbReference>
<keyword evidence="3 9" id="KW-0489">Methyltransferase</keyword>
<dbReference type="RefSeq" id="WP_034219755.1">
    <property type="nucleotide sequence ID" value="NZ_AVCJ01000001.1"/>
</dbReference>
<dbReference type="OrthoDB" id="9804590at2"/>
<name>A0A087ML47_9GAMM</name>
<evidence type="ECO:0000256" key="10">
    <source>
        <dbReference type="PROSITE-ProRule" id="PRU01024"/>
    </source>
</evidence>
<feature type="binding site" evidence="9">
    <location>
        <position position="82"/>
    </location>
    <ligand>
        <name>[4Fe-4S] cluster</name>
        <dbReference type="ChEBI" id="CHEBI:49883"/>
    </ligand>
</feature>
<keyword evidence="7 9" id="KW-0408">Iron</keyword>
<proteinExistence type="inferred from homology"/>
<dbReference type="GO" id="GO:0070475">
    <property type="term" value="P:rRNA base methylation"/>
    <property type="evidence" value="ECO:0007669"/>
    <property type="project" value="TreeGrafter"/>
</dbReference>
<dbReference type="AlphaFoldDB" id="A0A087ML47"/>
<reference evidence="14" key="1">
    <citation type="submission" date="2013-08" db="EMBL/GenBank/DDBJ databases">
        <title>Genome sequencing of Arenimonas donghaensis.</title>
        <authorList>
            <person name="Chen F."/>
            <person name="Wang G."/>
        </authorList>
    </citation>
    <scope>NUCLEOTIDE SEQUENCE [LARGE SCALE GENOMIC DNA]</scope>
    <source>
        <strain evidence="14">HO3-R19</strain>
    </source>
</reference>
<gene>
    <name evidence="9" type="primary">rlmD</name>
    <name evidence="13" type="ORF">N788_00070</name>
</gene>
<keyword evidence="1 9" id="KW-0004">4Fe-4S</keyword>
<dbReference type="STRING" id="1121014.N788_00070"/>
<evidence type="ECO:0000259" key="12">
    <source>
        <dbReference type="PROSITE" id="PS50926"/>
    </source>
</evidence>
<dbReference type="HAMAP" id="MF_01010">
    <property type="entry name" value="23SrRNA_methyltr_RlmD"/>
    <property type="match status" value="1"/>
</dbReference>